<evidence type="ECO:0000259" key="2">
    <source>
        <dbReference type="Pfam" id="PF02926"/>
    </source>
</evidence>
<sequence length="290" mass="32164">MTGTDNAPKKRKAESGDRQPVDNKRAKGKKNWDVPRRDNSKRAIQPGDAGIWATCAMKKEAKSVADLRDLFQEASHTLTLEVLRMRTLDMLTSDNSMLPDFMGQPRPPEQLATTILIPKEVTLKLRLAKNLRTFVSQLRCLCSYRSSSTPNAICQDISEGAQPKNLSYVKRLTPITATEKATPQGLETVAKQVLAPHFHGPGQEGKKFLRDDVIKTIASAVGPGHKVDLKGYDLLILVEIYQNVLGMSVVGPDFESLKRFNIEELRQPISSIASEITEQANKVIESKEDA</sequence>
<feature type="region of interest" description="Disordered" evidence="1">
    <location>
        <begin position="1"/>
        <end position="45"/>
    </location>
</feature>
<dbReference type="EMBL" id="QGDH01000024">
    <property type="protein sequence ID" value="RAR14271.1"/>
    <property type="molecule type" value="Genomic_DNA"/>
</dbReference>
<dbReference type="Gene3D" id="3.30.2300.10">
    <property type="entry name" value="THUMP superfamily"/>
    <property type="match status" value="1"/>
</dbReference>
<proteinExistence type="predicted"/>
<keyword evidence="4" id="KW-1185">Reference proteome</keyword>
<dbReference type="InterPro" id="IPR004114">
    <property type="entry name" value="THUMP_dom"/>
</dbReference>
<protein>
    <submittedName>
        <fullName evidence="3">Thump domain-containing protein</fullName>
    </submittedName>
</protein>
<evidence type="ECO:0000313" key="4">
    <source>
        <dbReference type="Proteomes" id="UP000249619"/>
    </source>
</evidence>
<dbReference type="InterPro" id="IPR040183">
    <property type="entry name" value="THUMPD1-like"/>
</dbReference>
<dbReference type="PANTHER" id="PTHR13452:SF10">
    <property type="entry name" value="THUMP DOMAIN-CONTAINING PROTEIN 1"/>
    <property type="match status" value="1"/>
</dbReference>
<reference evidence="4" key="1">
    <citation type="submission" date="2018-05" db="EMBL/GenBank/DDBJ databases">
        <title>Draft genome sequence of Stemphylium lycopersici strain CIDEFI 213.</title>
        <authorList>
            <person name="Medina R."/>
            <person name="Franco M.E.E."/>
            <person name="Lucentini C.G."/>
            <person name="Saparrat M.C.N."/>
            <person name="Balatti P.A."/>
        </authorList>
    </citation>
    <scope>NUCLEOTIDE SEQUENCE [LARGE SCALE GENOMIC DNA]</scope>
    <source>
        <strain evidence="4">CIDEFI 213</strain>
    </source>
</reference>
<comment type="caution">
    <text evidence="3">The sequence shown here is derived from an EMBL/GenBank/DDBJ whole genome shotgun (WGS) entry which is preliminary data.</text>
</comment>
<dbReference type="PANTHER" id="PTHR13452">
    <property type="entry name" value="THUMP DOMAIN CONTAINING PROTEIN 1-RELATED"/>
    <property type="match status" value="1"/>
</dbReference>
<dbReference type="Proteomes" id="UP000249619">
    <property type="component" value="Unassembled WGS sequence"/>
</dbReference>
<name>A0A364NB48_STELY</name>
<dbReference type="GO" id="GO:0003723">
    <property type="term" value="F:RNA binding"/>
    <property type="evidence" value="ECO:0007669"/>
    <property type="project" value="InterPro"/>
</dbReference>
<dbReference type="STRING" id="183478.A0A364NB48"/>
<evidence type="ECO:0000256" key="1">
    <source>
        <dbReference type="SAM" id="MobiDB-lite"/>
    </source>
</evidence>
<organism evidence="3 4">
    <name type="scientific">Stemphylium lycopersici</name>
    <name type="common">Tomato gray leaf spot disease fungus</name>
    <name type="synonym">Thyrospora lycopersici</name>
    <dbReference type="NCBI Taxonomy" id="183478"/>
    <lineage>
        <taxon>Eukaryota</taxon>
        <taxon>Fungi</taxon>
        <taxon>Dikarya</taxon>
        <taxon>Ascomycota</taxon>
        <taxon>Pezizomycotina</taxon>
        <taxon>Dothideomycetes</taxon>
        <taxon>Pleosporomycetidae</taxon>
        <taxon>Pleosporales</taxon>
        <taxon>Pleosporineae</taxon>
        <taxon>Pleosporaceae</taxon>
        <taxon>Stemphylium</taxon>
    </lineage>
</organism>
<gene>
    <name evidence="3" type="ORF">DDE83_002383</name>
</gene>
<evidence type="ECO:0000313" key="3">
    <source>
        <dbReference type="EMBL" id="RAR14271.1"/>
    </source>
</evidence>
<dbReference type="CDD" id="cd11717">
    <property type="entry name" value="THUMP_THUMPD1_like"/>
    <property type="match status" value="1"/>
</dbReference>
<feature type="domain" description="THUMP" evidence="2">
    <location>
        <begin position="207"/>
        <end position="250"/>
    </location>
</feature>
<dbReference type="GO" id="GO:0006400">
    <property type="term" value="P:tRNA modification"/>
    <property type="evidence" value="ECO:0007669"/>
    <property type="project" value="InterPro"/>
</dbReference>
<dbReference type="SUPFAM" id="SSF143437">
    <property type="entry name" value="THUMP domain-like"/>
    <property type="match status" value="1"/>
</dbReference>
<dbReference type="AlphaFoldDB" id="A0A364NB48"/>
<accession>A0A364NB48</accession>
<feature type="compositionally biased region" description="Basic and acidic residues" evidence="1">
    <location>
        <begin position="13"/>
        <end position="41"/>
    </location>
</feature>
<dbReference type="Pfam" id="PF02926">
    <property type="entry name" value="THUMP"/>
    <property type="match status" value="1"/>
</dbReference>